<dbReference type="Pfam" id="PF19778">
    <property type="entry name" value="RE_endonuc"/>
    <property type="match status" value="1"/>
</dbReference>
<dbReference type="GO" id="GO:0004386">
    <property type="term" value="F:helicase activity"/>
    <property type="evidence" value="ECO:0007669"/>
    <property type="project" value="UniProtKB-KW"/>
</dbReference>
<dbReference type="PANTHER" id="PTHR47396">
    <property type="entry name" value="TYPE I RESTRICTION ENZYME ECOKI R PROTEIN"/>
    <property type="match status" value="1"/>
</dbReference>
<keyword evidence="4" id="KW-0347">Helicase</keyword>
<keyword evidence="4" id="KW-0067">ATP-binding</keyword>
<evidence type="ECO:0000256" key="1">
    <source>
        <dbReference type="SAM" id="MobiDB-lite"/>
    </source>
</evidence>
<dbReference type="InterPro" id="IPR006935">
    <property type="entry name" value="Helicase/UvrB_N"/>
</dbReference>
<evidence type="ECO:0000259" key="2">
    <source>
        <dbReference type="Pfam" id="PF04851"/>
    </source>
</evidence>
<feature type="region of interest" description="Disordered" evidence="1">
    <location>
        <begin position="318"/>
        <end position="337"/>
    </location>
</feature>
<dbReference type="NCBIfam" id="NF046055">
    <property type="entry name" value="restr_BPTD_3080"/>
    <property type="match status" value="1"/>
</dbReference>
<dbReference type="InterPro" id="IPR050742">
    <property type="entry name" value="Helicase_Restrict-Modif_Enz"/>
</dbReference>
<dbReference type="GO" id="GO:0005829">
    <property type="term" value="C:cytosol"/>
    <property type="evidence" value="ECO:0007669"/>
    <property type="project" value="TreeGrafter"/>
</dbReference>
<comment type="caution">
    <text evidence="4">The sequence shown here is derived from an EMBL/GenBank/DDBJ whole genome shotgun (WGS) entry which is preliminary data.</text>
</comment>
<evidence type="ECO:0000313" key="4">
    <source>
        <dbReference type="EMBL" id="MDI6451314.1"/>
    </source>
</evidence>
<dbReference type="SUPFAM" id="SSF52540">
    <property type="entry name" value="P-loop containing nucleoside triphosphate hydrolases"/>
    <property type="match status" value="1"/>
</dbReference>
<keyword evidence="4" id="KW-0378">Hydrolase</keyword>
<dbReference type="GO" id="GO:0015668">
    <property type="term" value="F:type III site-specific deoxyribonuclease activity"/>
    <property type="evidence" value="ECO:0007669"/>
    <property type="project" value="InterPro"/>
</dbReference>
<evidence type="ECO:0000259" key="3">
    <source>
        <dbReference type="Pfam" id="PF19778"/>
    </source>
</evidence>
<dbReference type="GO" id="GO:0003677">
    <property type="term" value="F:DNA binding"/>
    <property type="evidence" value="ECO:0007669"/>
    <property type="project" value="InterPro"/>
</dbReference>
<proteinExistence type="predicted"/>
<gene>
    <name evidence="4" type="ORF">QJ522_19795</name>
</gene>
<dbReference type="Gene3D" id="3.40.50.300">
    <property type="entry name" value="P-loop containing nucleotide triphosphate hydrolases"/>
    <property type="match status" value="1"/>
</dbReference>
<reference evidence="4" key="1">
    <citation type="submission" date="2023-05" db="EMBL/GenBank/DDBJ databases">
        <title>Anaerotaeda fermentans gen. nov., sp. nov., a novel anaerobic planctomycete of the new family within the order Sedimentisphaerales isolated from Taman Peninsula, Russia.</title>
        <authorList>
            <person name="Khomyakova M.A."/>
            <person name="Merkel A.Y."/>
            <person name="Slobodkin A.I."/>
        </authorList>
    </citation>
    <scope>NUCLEOTIDE SEQUENCE</scope>
    <source>
        <strain evidence="4">M17dextr</strain>
    </source>
</reference>
<dbReference type="AlphaFoldDB" id="A0AAW6U6N1"/>
<dbReference type="Pfam" id="PF04851">
    <property type="entry name" value="ResIII"/>
    <property type="match status" value="1"/>
</dbReference>
<dbReference type="PANTHER" id="PTHR47396:SF1">
    <property type="entry name" value="ATP-DEPENDENT HELICASE IRC3-RELATED"/>
    <property type="match status" value="1"/>
</dbReference>
<feature type="domain" description="Helicase/UvrB N-terminal" evidence="2">
    <location>
        <begin position="129"/>
        <end position="372"/>
    </location>
</feature>
<keyword evidence="4" id="KW-0547">Nucleotide-binding</keyword>
<sequence>MQNQFFEHPILNSPYEYPARHWELDASGQPTQQIVESRRRAEFITPIPKPRKRKQSTHQKEFVFDEGKGLSTQEQQYDPTSIINAVRNEVDRWRTWPNPSQWQVTPETARLLQHWRHHKFSGFRPFFCQIEAVETAIWLWEVAPKSGKTGRQFLDHLKAANEQANPELLRMALKLATGAGKTTVMAMLIAWQTINAVRRPNSKKFTRGFLVCTPGITIRDRLRVLQPNDPDSYYQSRELVPNDMLADLDRAKIVITNFHAFKLRERMDLSKGGRSLLQGRGEELNTLETEGQMLQRVMPDLMGMKNILALNDEGHHCYREKPNGEDEGDLKGDDRKEAEKNNEAARVWISGLEAINRKLGLSQVIDLSATPFFLRGSGYAEGTLFPWTMCDFSLMDAIECGIVKLPRVPVADNIPGEEMPKFRNLWEHIRKRMPKKGRGKAKTLDPLSIPVELQTALEALYGHYEKTYKLWGQAGIKVPPCFIVVCNNTSTSKLVYDYISGFHRENDDGSTTLENGRLELFRNFDEHGNALGRPRTLLIDSEQLESGDALDKSFRDLASDEIDRFRREIIERTGDRRQAENLTDQDLLREVMNTVGKEGRLGESIRCVVSVSMLTEGWDANTVTHVLGVRAFGTQLLCEQVIGRALRRQSYDLNEENLFNVEYADVLGIPFDFTAKPVVAPPQPPRETVHVKAIRPERDALEIQFPRVEGYRVELPEERLTAEFNEDSVLELTPDLVGPSITKNAGIIGEDVDLSLEHLDDMRRSTLLFHVAKRLLYTKWRDPGEDPKLHLFGQLKRITKQWLDTCLVCKGDTYPALLMYQELADMACERITAGITRSLIGERPIKAVLDPYNPTGSTAFVNFNTSKKDRWQTDARRCHINWVILDSDWEAEFCRVAEAHPRVRAYVKNHNLGLEVPYRYGSEMRTYIPDFIVLVDDGHGEDKLLHLIVEIKGYRREDAKEKKSTMDTYWVPGVNNLKTYGRWAFAEFTEVYQISSDFEARVEAEFNEMIEASAPPRPASLIADAALRAAAYVSANFGQDSKWSDLNREVWSQLVRRPDHALRPSDISPIASSTNCEQADVLAILGLLSSPAAKLLRMTFHSGDAEATELPREEFYGKLRAWWRDKILAEKEWRSWASSVAVTWGLQGEGVSR</sequence>
<protein>
    <submittedName>
        <fullName evidence="4">DEAD/DEAH box helicase family protein</fullName>
    </submittedName>
</protein>
<dbReference type="EMBL" id="JASCXX010000032">
    <property type="protein sequence ID" value="MDI6451314.1"/>
    <property type="molecule type" value="Genomic_DNA"/>
</dbReference>
<dbReference type="InterPro" id="IPR045572">
    <property type="entry name" value="RE_endonuc_C"/>
</dbReference>
<evidence type="ECO:0000313" key="5">
    <source>
        <dbReference type="Proteomes" id="UP001431776"/>
    </source>
</evidence>
<name>A0AAW6U6N1_9BACT</name>
<dbReference type="GO" id="GO:0005524">
    <property type="term" value="F:ATP binding"/>
    <property type="evidence" value="ECO:0007669"/>
    <property type="project" value="InterPro"/>
</dbReference>
<feature type="domain" description="Type III restriction enzyme C-terminal endonuclease" evidence="3">
    <location>
        <begin position="882"/>
        <end position="962"/>
    </location>
</feature>
<keyword evidence="5" id="KW-1185">Reference proteome</keyword>
<dbReference type="InterPro" id="IPR027417">
    <property type="entry name" value="P-loop_NTPase"/>
</dbReference>
<accession>A0AAW6U6N1</accession>
<organism evidence="4 5">
    <name type="scientific">Anaerobaca lacustris</name>
    <dbReference type="NCBI Taxonomy" id="3044600"/>
    <lineage>
        <taxon>Bacteria</taxon>
        <taxon>Pseudomonadati</taxon>
        <taxon>Planctomycetota</taxon>
        <taxon>Phycisphaerae</taxon>
        <taxon>Sedimentisphaerales</taxon>
        <taxon>Anaerobacaceae</taxon>
        <taxon>Anaerobaca</taxon>
    </lineage>
</organism>
<dbReference type="Proteomes" id="UP001431776">
    <property type="component" value="Unassembled WGS sequence"/>
</dbReference>